<gene>
    <name evidence="1" type="ORF">LTR97_010964</name>
</gene>
<evidence type="ECO:0000313" key="2">
    <source>
        <dbReference type="Proteomes" id="UP001310594"/>
    </source>
</evidence>
<protein>
    <submittedName>
        <fullName evidence="1">Uncharacterized protein</fullName>
    </submittedName>
</protein>
<sequence>MTFEQFDPNSPLRCTFKQNSTRMGHEYTNVSSQSISNWLHPWADLVEDYNYDPLIFEGRAQEPWHTVSLSGQANDTLLPHVKLDPSPEVSFEWHGMFDCFFKEVAEQKRRTTLWTEDFNDAFFAGMHHGLHPHAAVTSPRRAALFNMHIMVRRERLTKLLDYADVISDRKDVDYGVETEALQRIMDHVDEAGLLGDHNGTILSSNSSGWRKSYR</sequence>
<name>A0AAN7W053_9PEZI</name>
<dbReference type="AlphaFoldDB" id="A0AAN7W053"/>
<organism evidence="1 2">
    <name type="scientific">Elasticomyces elasticus</name>
    <dbReference type="NCBI Taxonomy" id="574655"/>
    <lineage>
        <taxon>Eukaryota</taxon>
        <taxon>Fungi</taxon>
        <taxon>Dikarya</taxon>
        <taxon>Ascomycota</taxon>
        <taxon>Pezizomycotina</taxon>
        <taxon>Dothideomycetes</taxon>
        <taxon>Dothideomycetidae</taxon>
        <taxon>Mycosphaerellales</taxon>
        <taxon>Teratosphaeriaceae</taxon>
        <taxon>Elasticomyces</taxon>
    </lineage>
</organism>
<comment type="caution">
    <text evidence="1">The sequence shown here is derived from an EMBL/GenBank/DDBJ whole genome shotgun (WGS) entry which is preliminary data.</text>
</comment>
<dbReference type="Proteomes" id="UP001310594">
    <property type="component" value="Unassembled WGS sequence"/>
</dbReference>
<evidence type="ECO:0000313" key="1">
    <source>
        <dbReference type="EMBL" id="KAK5692652.1"/>
    </source>
</evidence>
<accession>A0AAN7W053</accession>
<dbReference type="EMBL" id="JAVRQU010000019">
    <property type="protein sequence ID" value="KAK5692652.1"/>
    <property type="molecule type" value="Genomic_DNA"/>
</dbReference>
<reference evidence="1" key="1">
    <citation type="submission" date="2023-08" db="EMBL/GenBank/DDBJ databases">
        <title>Black Yeasts Isolated from many extreme environments.</title>
        <authorList>
            <person name="Coleine C."/>
            <person name="Stajich J.E."/>
            <person name="Selbmann L."/>
        </authorList>
    </citation>
    <scope>NUCLEOTIDE SEQUENCE</scope>
    <source>
        <strain evidence="1">CCFEE 5810</strain>
    </source>
</reference>
<proteinExistence type="predicted"/>